<organism evidence="7 8">
    <name type="scientific">Pterulicium gracile</name>
    <dbReference type="NCBI Taxonomy" id="1884261"/>
    <lineage>
        <taxon>Eukaryota</taxon>
        <taxon>Fungi</taxon>
        <taxon>Dikarya</taxon>
        <taxon>Basidiomycota</taxon>
        <taxon>Agaricomycotina</taxon>
        <taxon>Agaricomycetes</taxon>
        <taxon>Agaricomycetidae</taxon>
        <taxon>Agaricales</taxon>
        <taxon>Pleurotineae</taxon>
        <taxon>Pterulaceae</taxon>
        <taxon>Pterulicium</taxon>
    </lineage>
</organism>
<dbReference type="Gene3D" id="2.130.10.10">
    <property type="entry name" value="YVTN repeat-like/Quinoprotein amine dehydrogenase"/>
    <property type="match status" value="2"/>
</dbReference>
<dbReference type="InterPro" id="IPR001680">
    <property type="entry name" value="WD40_rpt"/>
</dbReference>
<dbReference type="InterPro" id="IPR036322">
    <property type="entry name" value="WD40_repeat_dom_sf"/>
</dbReference>
<dbReference type="PANTHER" id="PTHR44040:SF1">
    <property type="entry name" value="RETINOBLASTOMA-BINDING PROTEIN 5"/>
    <property type="match status" value="1"/>
</dbReference>
<dbReference type="STRING" id="1884261.A0A5C3QIU2"/>
<dbReference type="PROSITE" id="PS50294">
    <property type="entry name" value="WD_REPEATS_REGION"/>
    <property type="match status" value="1"/>
</dbReference>
<reference evidence="7 8" key="1">
    <citation type="journal article" date="2019" name="Nat. Ecol. Evol.">
        <title>Megaphylogeny resolves global patterns of mushroom evolution.</title>
        <authorList>
            <person name="Varga T."/>
            <person name="Krizsan K."/>
            <person name="Foldi C."/>
            <person name="Dima B."/>
            <person name="Sanchez-Garcia M."/>
            <person name="Sanchez-Ramirez S."/>
            <person name="Szollosi G.J."/>
            <person name="Szarkandi J.G."/>
            <person name="Papp V."/>
            <person name="Albert L."/>
            <person name="Andreopoulos W."/>
            <person name="Angelini C."/>
            <person name="Antonin V."/>
            <person name="Barry K.W."/>
            <person name="Bougher N.L."/>
            <person name="Buchanan P."/>
            <person name="Buyck B."/>
            <person name="Bense V."/>
            <person name="Catcheside P."/>
            <person name="Chovatia M."/>
            <person name="Cooper J."/>
            <person name="Damon W."/>
            <person name="Desjardin D."/>
            <person name="Finy P."/>
            <person name="Geml J."/>
            <person name="Haridas S."/>
            <person name="Hughes K."/>
            <person name="Justo A."/>
            <person name="Karasinski D."/>
            <person name="Kautmanova I."/>
            <person name="Kiss B."/>
            <person name="Kocsube S."/>
            <person name="Kotiranta H."/>
            <person name="LaButti K.M."/>
            <person name="Lechner B.E."/>
            <person name="Liimatainen K."/>
            <person name="Lipzen A."/>
            <person name="Lukacs Z."/>
            <person name="Mihaltcheva S."/>
            <person name="Morgado L.N."/>
            <person name="Niskanen T."/>
            <person name="Noordeloos M.E."/>
            <person name="Ohm R.A."/>
            <person name="Ortiz-Santana B."/>
            <person name="Ovrebo C."/>
            <person name="Racz N."/>
            <person name="Riley R."/>
            <person name="Savchenko A."/>
            <person name="Shiryaev A."/>
            <person name="Soop K."/>
            <person name="Spirin V."/>
            <person name="Szebenyi C."/>
            <person name="Tomsovsky M."/>
            <person name="Tulloss R.E."/>
            <person name="Uehling J."/>
            <person name="Grigoriev I.V."/>
            <person name="Vagvolgyi C."/>
            <person name="Papp T."/>
            <person name="Martin F.M."/>
            <person name="Miettinen O."/>
            <person name="Hibbett D.S."/>
            <person name="Nagy L.G."/>
        </authorList>
    </citation>
    <scope>NUCLEOTIDE SEQUENCE [LARGE SCALE GENOMIC DNA]</scope>
    <source>
        <strain evidence="7 8">CBS 309.79</strain>
    </source>
</reference>
<feature type="repeat" description="WD" evidence="5">
    <location>
        <begin position="60"/>
        <end position="95"/>
    </location>
</feature>
<dbReference type="PROSITE" id="PS00678">
    <property type="entry name" value="WD_REPEATS_1"/>
    <property type="match status" value="1"/>
</dbReference>
<keyword evidence="2 5" id="KW-0853">WD repeat</keyword>
<dbReference type="AlphaFoldDB" id="A0A5C3QIU2"/>
<dbReference type="OrthoDB" id="196858at2759"/>
<accession>A0A5C3QIU2</accession>
<sequence length="446" mass="49532">MAAFLTDPFSSDHPTAVQTSLLSQALQARFDPSGQYIGAGKMDGTALIWDMTTKSSVRTLPGHAKAITSIDWSRNSRFMLTSSKDWNVVVWDLSNECDPVQRHATVRFDAPVLAAYFHPRNSKLILAVLQTGEAYIADLRKDSRSQMELSDSQEESEDEEQQSSKTRIAITTARFDPTGKYIFAGTAAGSLLVFNTRTKTVIARHKIPGAGSIKTLDFNESGRRLVTNSSDRVLRQFALPSYPSSGSSTETEIVGQELRPQYTFSDPINRSAWNGMSYSAHGEWLAGGAADSASHKIYIWDIANDGRLAITLDGGRDPLSSIHWHPKKSIIISTTKFGTILVWHHPTPERWGAFAGDFEEMDENFDYEEREDEFDIEDEAEVKKRKMKLEEAEVDVDTIVDSNGPGGNSVLQRQASSADVDLAWADQDPDDDTVPWILSVLMEEDV</sequence>
<dbReference type="SMART" id="SM00320">
    <property type="entry name" value="WD40"/>
    <property type="match status" value="7"/>
</dbReference>
<evidence type="ECO:0000313" key="8">
    <source>
        <dbReference type="Proteomes" id="UP000305067"/>
    </source>
</evidence>
<dbReference type="InterPro" id="IPR015943">
    <property type="entry name" value="WD40/YVTN_repeat-like_dom_sf"/>
</dbReference>
<keyword evidence="4" id="KW-0539">Nucleus</keyword>
<feature type="repeat" description="WD" evidence="5">
    <location>
        <begin position="30"/>
        <end position="59"/>
    </location>
</feature>
<comment type="subcellular location">
    <subcellularLocation>
        <location evidence="1">Nucleus</location>
    </subcellularLocation>
</comment>
<evidence type="ECO:0000313" key="7">
    <source>
        <dbReference type="EMBL" id="TFL01846.1"/>
    </source>
</evidence>
<dbReference type="PANTHER" id="PTHR44040">
    <property type="entry name" value="RETINOBLASTOMA-BINDING PROTEIN 5"/>
    <property type="match status" value="1"/>
</dbReference>
<feature type="region of interest" description="Disordered" evidence="6">
    <location>
        <begin position="146"/>
        <end position="166"/>
    </location>
</feature>
<dbReference type="GO" id="GO:0048188">
    <property type="term" value="C:Set1C/COMPASS complex"/>
    <property type="evidence" value="ECO:0007669"/>
    <property type="project" value="InterPro"/>
</dbReference>
<dbReference type="Proteomes" id="UP000305067">
    <property type="component" value="Unassembled WGS sequence"/>
</dbReference>
<name>A0A5C3QIU2_9AGAR</name>
<proteinExistence type="predicted"/>
<dbReference type="InterPro" id="IPR037850">
    <property type="entry name" value="RBBP5/Swd1"/>
</dbReference>
<evidence type="ECO:0000256" key="4">
    <source>
        <dbReference type="ARBA" id="ARBA00023242"/>
    </source>
</evidence>
<dbReference type="InterPro" id="IPR019775">
    <property type="entry name" value="WD40_repeat_CS"/>
</dbReference>
<evidence type="ECO:0000256" key="5">
    <source>
        <dbReference type="PROSITE-ProRule" id="PRU00221"/>
    </source>
</evidence>
<evidence type="ECO:0000256" key="3">
    <source>
        <dbReference type="ARBA" id="ARBA00022737"/>
    </source>
</evidence>
<evidence type="ECO:0000256" key="6">
    <source>
        <dbReference type="SAM" id="MobiDB-lite"/>
    </source>
</evidence>
<dbReference type="Pfam" id="PF00400">
    <property type="entry name" value="WD40"/>
    <property type="match status" value="2"/>
</dbReference>
<protein>
    <submittedName>
        <fullName evidence="7">WD40 repeat-like protein</fullName>
    </submittedName>
</protein>
<evidence type="ECO:0000256" key="2">
    <source>
        <dbReference type="ARBA" id="ARBA00022574"/>
    </source>
</evidence>
<dbReference type="SUPFAM" id="SSF50978">
    <property type="entry name" value="WD40 repeat-like"/>
    <property type="match status" value="1"/>
</dbReference>
<keyword evidence="3" id="KW-0677">Repeat</keyword>
<dbReference type="PROSITE" id="PS50082">
    <property type="entry name" value="WD_REPEATS_2"/>
    <property type="match status" value="2"/>
</dbReference>
<gene>
    <name evidence="7" type="ORF">BDV98DRAFT_529817</name>
</gene>
<evidence type="ECO:0000256" key="1">
    <source>
        <dbReference type="ARBA" id="ARBA00004123"/>
    </source>
</evidence>
<dbReference type="EMBL" id="ML178824">
    <property type="protein sequence ID" value="TFL01846.1"/>
    <property type="molecule type" value="Genomic_DNA"/>
</dbReference>
<feature type="compositionally biased region" description="Acidic residues" evidence="6">
    <location>
        <begin position="151"/>
        <end position="161"/>
    </location>
</feature>
<keyword evidence="8" id="KW-1185">Reference proteome</keyword>